<name>A0AC34FAK9_9BILA</name>
<evidence type="ECO:0000313" key="1">
    <source>
        <dbReference type="Proteomes" id="UP000887579"/>
    </source>
</evidence>
<evidence type="ECO:0000313" key="2">
    <source>
        <dbReference type="WBParaSite" id="ES5_v2.g14035.t1"/>
    </source>
</evidence>
<protein>
    <submittedName>
        <fullName evidence="2">SGNH domain-containing protein</fullName>
    </submittedName>
</protein>
<reference evidence="2" key="1">
    <citation type="submission" date="2022-11" db="UniProtKB">
        <authorList>
            <consortium name="WormBaseParasite"/>
        </authorList>
    </citation>
    <scope>IDENTIFICATION</scope>
</reference>
<dbReference type="WBParaSite" id="ES5_v2.g14035.t1">
    <property type="protein sequence ID" value="ES5_v2.g14035.t1"/>
    <property type="gene ID" value="ES5_v2.g14035"/>
</dbReference>
<accession>A0AC34FAK9</accession>
<sequence length="291" mass="33436">MPQGYGFISPKLNENAVKQNEQLLRNCDRQLAELRSCKMEPHFDIPSAGKPLDTYLCSYEGTGNATIMLAGNSFVMRQYEDIIKVSTHKFKKLYLATQSMCTVFTRHNDVTWKCNYVSNRLKEFMTVLKPDLMIVTQRLSVGDLYNTPLNSFEEAKSDATTAIFKEYWREYSELTKKIIIVEPHPTMYNSPKQNLAKLLSLNASLENYYISQKDYNAEVNPGWWRTLASIEDCPKCSAVPIRQHYCHSKNQECDIYDHQKLLSLYCDPGHFTTVGVKRFIPDLAAAINKAI</sequence>
<proteinExistence type="predicted"/>
<organism evidence="1 2">
    <name type="scientific">Panagrolaimus sp. ES5</name>
    <dbReference type="NCBI Taxonomy" id="591445"/>
    <lineage>
        <taxon>Eukaryota</taxon>
        <taxon>Metazoa</taxon>
        <taxon>Ecdysozoa</taxon>
        <taxon>Nematoda</taxon>
        <taxon>Chromadorea</taxon>
        <taxon>Rhabditida</taxon>
        <taxon>Tylenchina</taxon>
        <taxon>Panagrolaimomorpha</taxon>
        <taxon>Panagrolaimoidea</taxon>
        <taxon>Panagrolaimidae</taxon>
        <taxon>Panagrolaimus</taxon>
    </lineage>
</organism>
<dbReference type="Proteomes" id="UP000887579">
    <property type="component" value="Unplaced"/>
</dbReference>